<evidence type="ECO:0000313" key="1">
    <source>
        <dbReference type="EMBL" id="CAI9968521.1"/>
    </source>
</evidence>
<name>A0AA86QYM0_9EUKA</name>
<evidence type="ECO:0000313" key="3">
    <source>
        <dbReference type="Proteomes" id="UP001642409"/>
    </source>
</evidence>
<keyword evidence="3" id="KW-1185">Reference proteome</keyword>
<accession>A0AA86QYM0</accession>
<gene>
    <name evidence="1" type="ORF">HINF_LOCUS56166</name>
    <name evidence="2" type="ORF">HINF_LOCUS78383</name>
</gene>
<proteinExistence type="predicted"/>
<reference evidence="2 3" key="2">
    <citation type="submission" date="2024-07" db="EMBL/GenBank/DDBJ databases">
        <authorList>
            <person name="Akdeniz Z."/>
        </authorList>
    </citation>
    <scope>NUCLEOTIDE SEQUENCE [LARGE SCALE GENOMIC DNA]</scope>
</reference>
<reference evidence="1" key="1">
    <citation type="submission" date="2023-06" db="EMBL/GenBank/DDBJ databases">
        <authorList>
            <person name="Kurt Z."/>
        </authorList>
    </citation>
    <scope>NUCLEOTIDE SEQUENCE</scope>
</reference>
<organism evidence="1">
    <name type="scientific">Hexamita inflata</name>
    <dbReference type="NCBI Taxonomy" id="28002"/>
    <lineage>
        <taxon>Eukaryota</taxon>
        <taxon>Metamonada</taxon>
        <taxon>Diplomonadida</taxon>
        <taxon>Hexamitidae</taxon>
        <taxon>Hexamitinae</taxon>
        <taxon>Hexamita</taxon>
    </lineage>
</organism>
<evidence type="ECO:0000313" key="2">
    <source>
        <dbReference type="EMBL" id="CAL6114899.1"/>
    </source>
</evidence>
<comment type="caution">
    <text evidence="1">The sequence shown here is derived from an EMBL/GenBank/DDBJ whole genome shotgun (WGS) entry which is preliminary data.</text>
</comment>
<sequence>MDSCQQKQYILQQNNMSTSIHGVILMVRDMCIIQYKYSLEVLLVIRGAQPSLQVLKRRSANCKENCKINSIQWRQQRVNSNKQKKQQYKHQYQQQYKAVKVSKENHNRLYDGIKPDIAINYRGERIYQDVGVTWYKENRTLILVINAKISLVNALNQGILRSATYIIILISLKMWNEEQIKSQYFIYQV</sequence>
<dbReference type="EMBL" id="CATOUU010001039">
    <property type="protein sequence ID" value="CAI9968521.1"/>
    <property type="molecule type" value="Genomic_DNA"/>
</dbReference>
<protein>
    <submittedName>
        <fullName evidence="2">Hypothetical_protein</fullName>
    </submittedName>
</protein>
<dbReference type="Proteomes" id="UP001642409">
    <property type="component" value="Unassembled WGS sequence"/>
</dbReference>
<dbReference type="EMBL" id="CAXDID020000842">
    <property type="protein sequence ID" value="CAL6114899.1"/>
    <property type="molecule type" value="Genomic_DNA"/>
</dbReference>
<dbReference type="AlphaFoldDB" id="A0AA86QYM0"/>